<sequence>MANTFGTIALTYSAIGVALSFVQEDNDDINTMTSAGALYGGLSKPNKTASQSLWKLRAKRAGIGSLIGILAASGYILLFNRDKYLANNRY</sequence>
<reference evidence="3 4" key="1">
    <citation type="submission" date="2017-03" db="EMBL/GenBank/DDBJ databases">
        <title>Genome Survey of Euroglyphus maynei.</title>
        <authorList>
            <person name="Arlian L.G."/>
            <person name="Morgan M.S."/>
            <person name="Rider S.D."/>
        </authorList>
    </citation>
    <scope>NUCLEOTIDE SEQUENCE [LARGE SCALE GENOMIC DNA]</scope>
    <source>
        <strain evidence="3">Arlian Lab</strain>
        <tissue evidence="3">Whole body</tissue>
    </source>
</reference>
<keyword evidence="4" id="KW-1185">Reference proteome</keyword>
<gene>
    <name evidence="3" type="ORF">BLA29_009998</name>
</gene>
<evidence type="ECO:0000256" key="1">
    <source>
        <dbReference type="SAM" id="Phobius"/>
    </source>
</evidence>
<evidence type="ECO:0000313" key="4">
    <source>
        <dbReference type="Proteomes" id="UP000194236"/>
    </source>
</evidence>
<evidence type="ECO:0000256" key="2">
    <source>
        <dbReference type="SAM" id="SignalP"/>
    </source>
</evidence>
<keyword evidence="1" id="KW-0472">Membrane</keyword>
<feature type="transmembrane region" description="Helical" evidence="1">
    <location>
        <begin position="61"/>
        <end position="79"/>
    </location>
</feature>
<keyword evidence="1" id="KW-1133">Transmembrane helix</keyword>
<feature type="signal peptide" evidence="2">
    <location>
        <begin position="1"/>
        <end position="20"/>
    </location>
</feature>
<name>A0A1Y3BMS2_EURMA</name>
<dbReference type="EMBL" id="MUJZ01013964">
    <property type="protein sequence ID" value="OTF81387.1"/>
    <property type="molecule type" value="Genomic_DNA"/>
</dbReference>
<protein>
    <submittedName>
        <fullName evidence="3">Uncharacterized protein</fullName>
    </submittedName>
</protein>
<feature type="chain" id="PRO_5010999261" evidence="2">
    <location>
        <begin position="21"/>
        <end position="90"/>
    </location>
</feature>
<dbReference type="AlphaFoldDB" id="A0A1Y3BMS2"/>
<evidence type="ECO:0000313" key="3">
    <source>
        <dbReference type="EMBL" id="OTF81387.1"/>
    </source>
</evidence>
<comment type="caution">
    <text evidence="3">The sequence shown here is derived from an EMBL/GenBank/DDBJ whole genome shotgun (WGS) entry which is preliminary data.</text>
</comment>
<keyword evidence="1" id="KW-0812">Transmembrane</keyword>
<accession>A0A1Y3BMS2</accession>
<keyword evidence="2" id="KW-0732">Signal</keyword>
<dbReference type="OrthoDB" id="159299at2759"/>
<proteinExistence type="predicted"/>
<dbReference type="Proteomes" id="UP000194236">
    <property type="component" value="Unassembled WGS sequence"/>
</dbReference>
<organism evidence="3 4">
    <name type="scientific">Euroglyphus maynei</name>
    <name type="common">Mayne's house dust mite</name>
    <dbReference type="NCBI Taxonomy" id="6958"/>
    <lineage>
        <taxon>Eukaryota</taxon>
        <taxon>Metazoa</taxon>
        <taxon>Ecdysozoa</taxon>
        <taxon>Arthropoda</taxon>
        <taxon>Chelicerata</taxon>
        <taxon>Arachnida</taxon>
        <taxon>Acari</taxon>
        <taxon>Acariformes</taxon>
        <taxon>Sarcoptiformes</taxon>
        <taxon>Astigmata</taxon>
        <taxon>Psoroptidia</taxon>
        <taxon>Analgoidea</taxon>
        <taxon>Pyroglyphidae</taxon>
        <taxon>Pyroglyphinae</taxon>
        <taxon>Euroglyphus</taxon>
    </lineage>
</organism>